<reference evidence="5" key="1">
    <citation type="submission" date="2020-11" db="EMBL/GenBank/DDBJ databases">
        <authorList>
            <person name="Tran Van P."/>
        </authorList>
    </citation>
    <scope>NUCLEOTIDE SEQUENCE</scope>
</reference>
<sequence>WLKENENRFTGRIYPPIMTQINMNRIEWAKYVESAISKNDLISFICENGDDLKIFTQCLKQELNIRVNVVLAPTQSADSFVPNFEISSFKRYGIFATIKDMFTAPDKVMAFLCKSAALHNIPVGDHKTEQSLENLMSNSNFRRLYTDHVMHVINVSRYDKQKVTHSQAIPVAKYLNLTIDEKQLADIKQKIIHLTDKITDIRKKGEEVDKTIADLNDRLNEMKNKKRVLENKKNEKRILETKMAEKREQISRLDNHAIDLATEKLKVEQKLQRFQDLQLQLMAQLVETVTECAQLNQLKLKAILNETFVMKRKAEAEKKLANASNQFNDIKEELKRLERSLDVLKRAAKELRDAAKEISGFDVNNCSDEVRQRFDAMPNTVEEIDNQSGTLRLRMNSILDADDSVRDQYNERRRNIEKRRRDLDAKKSEMTAKQRQLDELKDQWLPALELLIDKINNNFGNFMARLNCAGEVALFKPNDLDQFDEYGISIKVKFRETEQLRELTSFHQSGGERSVSTMIYMIAIQELTKVPFRCVDEINQGMDENNERSVFDLISETSSSNNSQYFLFSPKLLSDLKYTQEMTIHIIFNGPHMEFDWSRMESLFDEEEDE</sequence>
<gene>
    <name evidence="5" type="ORF">ONB1V03_LOCUS11190</name>
</gene>
<dbReference type="GO" id="GO:0030915">
    <property type="term" value="C:Smc5-Smc6 complex"/>
    <property type="evidence" value="ECO:0007669"/>
    <property type="project" value="TreeGrafter"/>
</dbReference>
<feature type="coiled-coil region" evidence="4">
    <location>
        <begin position="205"/>
        <end position="256"/>
    </location>
</feature>
<accession>A0A7R9M6L1</accession>
<dbReference type="PANTHER" id="PTHR45916">
    <property type="entry name" value="STRUCTURAL MAINTENANCE OF CHROMOSOMES PROTEIN 5"/>
    <property type="match status" value="1"/>
</dbReference>
<dbReference type="AlphaFoldDB" id="A0A7R9M6L1"/>
<protein>
    <recommendedName>
        <fullName evidence="2">Structural maintenance of chromosomes protein 5</fullName>
    </recommendedName>
</protein>
<evidence type="ECO:0000256" key="4">
    <source>
        <dbReference type="SAM" id="Coils"/>
    </source>
</evidence>
<dbReference type="OrthoDB" id="10254973at2759"/>
<evidence type="ECO:0000313" key="5">
    <source>
        <dbReference type="EMBL" id="CAD7654543.1"/>
    </source>
</evidence>
<dbReference type="PANTHER" id="PTHR45916:SF1">
    <property type="entry name" value="STRUCTURAL MAINTENANCE OF CHROMOSOMES PROTEIN 5"/>
    <property type="match status" value="1"/>
</dbReference>
<proteinExistence type="inferred from homology"/>
<dbReference type="EMBL" id="CAJPVJ010008139">
    <property type="protein sequence ID" value="CAG2171730.1"/>
    <property type="molecule type" value="Genomic_DNA"/>
</dbReference>
<dbReference type="GO" id="GO:0005634">
    <property type="term" value="C:nucleus"/>
    <property type="evidence" value="ECO:0007669"/>
    <property type="project" value="TreeGrafter"/>
</dbReference>
<comment type="similarity">
    <text evidence="1">Belongs to the SMC family. SMC5 subfamily.</text>
</comment>
<feature type="non-terminal residue" evidence="5">
    <location>
        <position position="610"/>
    </location>
</feature>
<evidence type="ECO:0000256" key="1">
    <source>
        <dbReference type="ARBA" id="ARBA00010171"/>
    </source>
</evidence>
<keyword evidence="3 4" id="KW-0175">Coiled coil</keyword>
<dbReference type="InterPro" id="IPR027417">
    <property type="entry name" value="P-loop_NTPase"/>
</dbReference>
<dbReference type="Proteomes" id="UP000728032">
    <property type="component" value="Unassembled WGS sequence"/>
</dbReference>
<organism evidence="5">
    <name type="scientific">Oppiella nova</name>
    <dbReference type="NCBI Taxonomy" id="334625"/>
    <lineage>
        <taxon>Eukaryota</taxon>
        <taxon>Metazoa</taxon>
        <taxon>Ecdysozoa</taxon>
        <taxon>Arthropoda</taxon>
        <taxon>Chelicerata</taxon>
        <taxon>Arachnida</taxon>
        <taxon>Acari</taxon>
        <taxon>Acariformes</taxon>
        <taxon>Sarcoptiformes</taxon>
        <taxon>Oribatida</taxon>
        <taxon>Brachypylina</taxon>
        <taxon>Oppioidea</taxon>
        <taxon>Oppiidae</taxon>
        <taxon>Oppiella</taxon>
    </lineage>
</organism>
<dbReference type="GO" id="GO:0003697">
    <property type="term" value="F:single-stranded DNA binding"/>
    <property type="evidence" value="ECO:0007669"/>
    <property type="project" value="TreeGrafter"/>
</dbReference>
<evidence type="ECO:0000256" key="2">
    <source>
        <dbReference type="ARBA" id="ARBA00018687"/>
    </source>
</evidence>
<feature type="coiled-coil region" evidence="4">
    <location>
        <begin position="313"/>
        <end position="357"/>
    </location>
</feature>
<evidence type="ECO:0000256" key="3">
    <source>
        <dbReference type="ARBA" id="ARBA00023054"/>
    </source>
</evidence>
<feature type="coiled-coil region" evidence="4">
    <location>
        <begin position="406"/>
        <end position="443"/>
    </location>
</feature>
<dbReference type="GO" id="GO:0000724">
    <property type="term" value="P:double-strand break repair via homologous recombination"/>
    <property type="evidence" value="ECO:0007669"/>
    <property type="project" value="TreeGrafter"/>
</dbReference>
<dbReference type="EMBL" id="OC922964">
    <property type="protein sequence ID" value="CAD7654543.1"/>
    <property type="molecule type" value="Genomic_DNA"/>
</dbReference>
<keyword evidence="6" id="KW-1185">Reference proteome</keyword>
<name>A0A7R9M6L1_9ACAR</name>
<dbReference type="SUPFAM" id="SSF52540">
    <property type="entry name" value="P-loop containing nucleoside triphosphate hydrolases"/>
    <property type="match status" value="1"/>
</dbReference>
<dbReference type="Gene3D" id="3.40.50.300">
    <property type="entry name" value="P-loop containing nucleotide triphosphate hydrolases"/>
    <property type="match status" value="1"/>
</dbReference>
<evidence type="ECO:0000313" key="6">
    <source>
        <dbReference type="Proteomes" id="UP000728032"/>
    </source>
</evidence>